<dbReference type="EMBL" id="JAPMSZ010000009">
    <property type="protein sequence ID" value="KAJ5092267.1"/>
    <property type="molecule type" value="Genomic_DNA"/>
</dbReference>
<dbReference type="GeneID" id="81396831"/>
<name>A0A9W9K4X1_9EURO</name>
<feature type="signal peptide" evidence="2">
    <location>
        <begin position="1"/>
        <end position="16"/>
    </location>
</feature>
<reference evidence="3" key="2">
    <citation type="journal article" date="2023" name="IMA Fungus">
        <title>Comparative genomic study of the Penicillium genus elucidates a diverse pangenome and 15 lateral gene transfer events.</title>
        <authorList>
            <person name="Petersen C."/>
            <person name="Sorensen T."/>
            <person name="Nielsen M.R."/>
            <person name="Sondergaard T.E."/>
            <person name="Sorensen J.L."/>
            <person name="Fitzpatrick D.A."/>
            <person name="Frisvad J.C."/>
            <person name="Nielsen K.L."/>
        </authorList>
    </citation>
    <scope>NUCLEOTIDE SEQUENCE</scope>
    <source>
        <strain evidence="3">IBT 34128</strain>
    </source>
</reference>
<dbReference type="RefSeq" id="XP_056510462.1">
    <property type="nucleotide sequence ID" value="XM_056657662.1"/>
</dbReference>
<keyword evidence="2" id="KW-0732">Signal</keyword>
<evidence type="ECO:0000313" key="3">
    <source>
        <dbReference type="EMBL" id="KAJ5092267.1"/>
    </source>
</evidence>
<protein>
    <submittedName>
        <fullName evidence="3">Uncharacterized protein</fullName>
    </submittedName>
</protein>
<feature type="compositionally biased region" description="Polar residues" evidence="1">
    <location>
        <begin position="153"/>
        <end position="188"/>
    </location>
</feature>
<evidence type="ECO:0000256" key="2">
    <source>
        <dbReference type="SAM" id="SignalP"/>
    </source>
</evidence>
<proteinExistence type="predicted"/>
<reference evidence="3" key="1">
    <citation type="submission" date="2022-11" db="EMBL/GenBank/DDBJ databases">
        <authorList>
            <person name="Petersen C."/>
        </authorList>
    </citation>
    <scope>NUCLEOTIDE SEQUENCE</scope>
    <source>
        <strain evidence="3">IBT 34128</strain>
    </source>
</reference>
<sequence length="188" mass="20455">MRFLALLAAALPAALAAGTVAQSDLEPFQTPAPQAKDPAYILHDAEHNYCYVQLNFGGCTTLTPSMAVWHPEKQRCLPNPDIDKNNIPRNATVCPKTEHAAMVWLYLEEIPDTKEVYVKALDKKVHGMPAGTLFFKNKKKGTVHRFHLDSGSDPKTSTSSADNQPNNPATGQPDNPATGQPTPNINPT</sequence>
<feature type="region of interest" description="Disordered" evidence="1">
    <location>
        <begin position="145"/>
        <end position="188"/>
    </location>
</feature>
<dbReference type="Proteomes" id="UP001141434">
    <property type="component" value="Unassembled WGS sequence"/>
</dbReference>
<comment type="caution">
    <text evidence="3">The sequence shown here is derived from an EMBL/GenBank/DDBJ whole genome shotgun (WGS) entry which is preliminary data.</text>
</comment>
<organism evidence="3 4">
    <name type="scientific">Penicillium alfredii</name>
    <dbReference type="NCBI Taxonomy" id="1506179"/>
    <lineage>
        <taxon>Eukaryota</taxon>
        <taxon>Fungi</taxon>
        <taxon>Dikarya</taxon>
        <taxon>Ascomycota</taxon>
        <taxon>Pezizomycotina</taxon>
        <taxon>Eurotiomycetes</taxon>
        <taxon>Eurotiomycetidae</taxon>
        <taxon>Eurotiales</taxon>
        <taxon>Aspergillaceae</taxon>
        <taxon>Penicillium</taxon>
    </lineage>
</organism>
<keyword evidence="4" id="KW-1185">Reference proteome</keyword>
<feature type="chain" id="PRO_5040966678" evidence="2">
    <location>
        <begin position="17"/>
        <end position="188"/>
    </location>
</feature>
<dbReference type="AlphaFoldDB" id="A0A9W9K4X1"/>
<gene>
    <name evidence="3" type="ORF">NUU61_007137</name>
</gene>
<accession>A0A9W9K4X1</accession>
<evidence type="ECO:0000256" key="1">
    <source>
        <dbReference type="SAM" id="MobiDB-lite"/>
    </source>
</evidence>
<evidence type="ECO:0000313" key="4">
    <source>
        <dbReference type="Proteomes" id="UP001141434"/>
    </source>
</evidence>